<dbReference type="Proteomes" id="UP000269721">
    <property type="component" value="Unassembled WGS sequence"/>
</dbReference>
<name>A0A4P9W688_9FUNG</name>
<sequence>MGFTLDRPFAGPPSHSQSHRLSFAASLSHPSAMKLALATLAMARRNPFLPREVRGSEMRDHFPRRLLQAKSCARLRYLRGDCMPRITSVPAFAEFEENASNLLLSRPPFLDGHQYRRVLRWVFGALLRFPTPLIQGCSPTGLPALASRAHVAACVDTPTRLAPLLVGHTLPYCNFLTIISSPPPPTPWISAPPGSRSRCWSTTSGRSAYDMARQSFPWGDPSINLSAPHPILLSPSILLCTLS</sequence>
<gene>
    <name evidence="1" type="ORF">BDK51DRAFT_46540</name>
</gene>
<protein>
    <submittedName>
        <fullName evidence="1">Uncharacterized protein</fullName>
    </submittedName>
</protein>
<dbReference type="EMBL" id="KZ998349">
    <property type="protein sequence ID" value="RKO86260.1"/>
    <property type="molecule type" value="Genomic_DNA"/>
</dbReference>
<organism evidence="1 2">
    <name type="scientific">Blyttiomyces helicus</name>
    <dbReference type="NCBI Taxonomy" id="388810"/>
    <lineage>
        <taxon>Eukaryota</taxon>
        <taxon>Fungi</taxon>
        <taxon>Fungi incertae sedis</taxon>
        <taxon>Chytridiomycota</taxon>
        <taxon>Chytridiomycota incertae sedis</taxon>
        <taxon>Chytridiomycetes</taxon>
        <taxon>Chytridiomycetes incertae sedis</taxon>
        <taxon>Blyttiomyces</taxon>
    </lineage>
</organism>
<dbReference type="AlphaFoldDB" id="A0A4P9W688"/>
<evidence type="ECO:0000313" key="1">
    <source>
        <dbReference type="EMBL" id="RKO86260.1"/>
    </source>
</evidence>
<evidence type="ECO:0000313" key="2">
    <source>
        <dbReference type="Proteomes" id="UP000269721"/>
    </source>
</evidence>
<proteinExistence type="predicted"/>
<reference evidence="2" key="1">
    <citation type="journal article" date="2018" name="Nat. Microbiol.">
        <title>Leveraging single-cell genomics to expand the fungal tree of life.</title>
        <authorList>
            <person name="Ahrendt S.R."/>
            <person name="Quandt C.A."/>
            <person name="Ciobanu D."/>
            <person name="Clum A."/>
            <person name="Salamov A."/>
            <person name="Andreopoulos B."/>
            <person name="Cheng J.F."/>
            <person name="Woyke T."/>
            <person name="Pelin A."/>
            <person name="Henrissat B."/>
            <person name="Reynolds N.K."/>
            <person name="Benny G.L."/>
            <person name="Smith M.E."/>
            <person name="James T.Y."/>
            <person name="Grigoriev I.V."/>
        </authorList>
    </citation>
    <scope>NUCLEOTIDE SEQUENCE [LARGE SCALE GENOMIC DNA]</scope>
</reference>
<keyword evidence="2" id="KW-1185">Reference proteome</keyword>
<accession>A0A4P9W688</accession>